<gene>
    <name evidence="2" type="ORF">BJ508DRAFT_411555</name>
</gene>
<feature type="compositionally biased region" description="Basic and acidic residues" evidence="1">
    <location>
        <begin position="179"/>
        <end position="195"/>
    </location>
</feature>
<evidence type="ECO:0000256" key="1">
    <source>
        <dbReference type="SAM" id="MobiDB-lite"/>
    </source>
</evidence>
<feature type="region of interest" description="Disordered" evidence="1">
    <location>
        <begin position="169"/>
        <end position="213"/>
    </location>
</feature>
<organism evidence="2 3">
    <name type="scientific">Ascobolus immersus RN42</name>
    <dbReference type="NCBI Taxonomy" id="1160509"/>
    <lineage>
        <taxon>Eukaryota</taxon>
        <taxon>Fungi</taxon>
        <taxon>Dikarya</taxon>
        <taxon>Ascomycota</taxon>
        <taxon>Pezizomycotina</taxon>
        <taxon>Pezizomycetes</taxon>
        <taxon>Pezizales</taxon>
        <taxon>Ascobolaceae</taxon>
        <taxon>Ascobolus</taxon>
    </lineage>
</organism>
<dbReference type="EMBL" id="ML119651">
    <property type="protein sequence ID" value="RPA85929.1"/>
    <property type="molecule type" value="Genomic_DNA"/>
</dbReference>
<evidence type="ECO:0000313" key="2">
    <source>
        <dbReference type="EMBL" id="RPA85929.1"/>
    </source>
</evidence>
<reference evidence="2 3" key="1">
    <citation type="journal article" date="2018" name="Nat. Ecol. Evol.">
        <title>Pezizomycetes genomes reveal the molecular basis of ectomycorrhizal truffle lifestyle.</title>
        <authorList>
            <person name="Murat C."/>
            <person name="Payen T."/>
            <person name="Noel B."/>
            <person name="Kuo A."/>
            <person name="Morin E."/>
            <person name="Chen J."/>
            <person name="Kohler A."/>
            <person name="Krizsan K."/>
            <person name="Balestrini R."/>
            <person name="Da Silva C."/>
            <person name="Montanini B."/>
            <person name="Hainaut M."/>
            <person name="Levati E."/>
            <person name="Barry K.W."/>
            <person name="Belfiori B."/>
            <person name="Cichocki N."/>
            <person name="Clum A."/>
            <person name="Dockter R.B."/>
            <person name="Fauchery L."/>
            <person name="Guy J."/>
            <person name="Iotti M."/>
            <person name="Le Tacon F."/>
            <person name="Lindquist E.A."/>
            <person name="Lipzen A."/>
            <person name="Malagnac F."/>
            <person name="Mello A."/>
            <person name="Molinier V."/>
            <person name="Miyauchi S."/>
            <person name="Poulain J."/>
            <person name="Riccioni C."/>
            <person name="Rubini A."/>
            <person name="Sitrit Y."/>
            <person name="Splivallo R."/>
            <person name="Traeger S."/>
            <person name="Wang M."/>
            <person name="Zifcakova L."/>
            <person name="Wipf D."/>
            <person name="Zambonelli A."/>
            <person name="Paolocci F."/>
            <person name="Nowrousian M."/>
            <person name="Ottonello S."/>
            <person name="Baldrian P."/>
            <person name="Spatafora J.W."/>
            <person name="Henrissat B."/>
            <person name="Nagy L.G."/>
            <person name="Aury J.M."/>
            <person name="Wincker P."/>
            <person name="Grigoriev I.V."/>
            <person name="Bonfante P."/>
            <person name="Martin F.M."/>
        </authorList>
    </citation>
    <scope>NUCLEOTIDE SEQUENCE [LARGE SCALE GENOMIC DNA]</scope>
    <source>
        <strain evidence="2 3">RN42</strain>
    </source>
</reference>
<evidence type="ECO:0000313" key="3">
    <source>
        <dbReference type="Proteomes" id="UP000275078"/>
    </source>
</evidence>
<proteinExistence type="predicted"/>
<dbReference type="AlphaFoldDB" id="A0A3N4IJB4"/>
<dbReference type="Proteomes" id="UP000275078">
    <property type="component" value="Unassembled WGS sequence"/>
</dbReference>
<keyword evidence="3" id="KW-1185">Reference proteome</keyword>
<accession>A0A3N4IJB4</accession>
<name>A0A3N4IJB4_ASCIM</name>
<feature type="compositionally biased region" description="Basic residues" evidence="1">
    <location>
        <begin position="196"/>
        <end position="207"/>
    </location>
</feature>
<protein>
    <submittedName>
        <fullName evidence="2">Uncharacterized protein</fullName>
    </submittedName>
</protein>
<sequence>MIAAAKKIIENCNDGGYVDGMQELADTLLGPRRIVEVYRTPGTETFVDQDLVMKTDVGTFTTTNTSVEDVREALGDTANVVVGAELKPGEEQRAVLGAYTAGWHEAAMQGVVKEERIEDRLLDAEIREAKAAAARKAYDAAIEKWQSQVAGGDEDLTFGDYADGQGLLDGHIEEEEKVDDGKDVKDVPTKAEGGKKGRKTIRRKKVKATPAPV</sequence>